<dbReference type="EMBL" id="SJPJ01000001">
    <property type="protein sequence ID" value="TWT82239.1"/>
    <property type="molecule type" value="Genomic_DNA"/>
</dbReference>
<proteinExistence type="predicted"/>
<organism evidence="3 4">
    <name type="scientific">Novipirellula herctigrandis</name>
    <dbReference type="NCBI Taxonomy" id="2527986"/>
    <lineage>
        <taxon>Bacteria</taxon>
        <taxon>Pseudomonadati</taxon>
        <taxon>Planctomycetota</taxon>
        <taxon>Planctomycetia</taxon>
        <taxon>Pirellulales</taxon>
        <taxon>Pirellulaceae</taxon>
        <taxon>Novipirellula</taxon>
    </lineage>
</organism>
<keyword evidence="4" id="KW-1185">Reference proteome</keyword>
<comment type="caution">
    <text evidence="3">The sequence shown here is derived from an EMBL/GenBank/DDBJ whole genome shotgun (WGS) entry which is preliminary data.</text>
</comment>
<reference evidence="3 4" key="1">
    <citation type="submission" date="2019-02" db="EMBL/GenBank/DDBJ databases">
        <title>Deep-cultivation of Planctomycetes and their phenomic and genomic characterization uncovers novel biology.</title>
        <authorList>
            <person name="Wiegand S."/>
            <person name="Jogler M."/>
            <person name="Boedeker C."/>
            <person name="Pinto D."/>
            <person name="Vollmers J."/>
            <person name="Rivas-Marin E."/>
            <person name="Kohn T."/>
            <person name="Peeters S.H."/>
            <person name="Heuer A."/>
            <person name="Rast P."/>
            <person name="Oberbeckmann S."/>
            <person name="Bunk B."/>
            <person name="Jeske O."/>
            <person name="Meyerdierks A."/>
            <person name="Storesund J.E."/>
            <person name="Kallscheuer N."/>
            <person name="Luecker S."/>
            <person name="Lage O.M."/>
            <person name="Pohl T."/>
            <person name="Merkel B.J."/>
            <person name="Hornburger P."/>
            <person name="Mueller R.-W."/>
            <person name="Bruemmer F."/>
            <person name="Labrenz M."/>
            <person name="Spormann A.M."/>
            <person name="Op Den Camp H."/>
            <person name="Overmann J."/>
            <person name="Amann R."/>
            <person name="Jetten M.S.M."/>
            <person name="Mascher T."/>
            <person name="Medema M.H."/>
            <person name="Devos D.P."/>
            <person name="Kaster A.-K."/>
            <person name="Ovreas L."/>
            <person name="Rohde M."/>
            <person name="Galperin M.Y."/>
            <person name="Jogler C."/>
        </authorList>
    </citation>
    <scope>NUCLEOTIDE SEQUENCE [LARGE SCALE GENOMIC DNA]</scope>
    <source>
        <strain evidence="3 4">CA13</strain>
    </source>
</reference>
<dbReference type="RefSeq" id="WP_146398620.1">
    <property type="nucleotide sequence ID" value="NZ_SJPJ01000001.1"/>
</dbReference>
<gene>
    <name evidence="3" type="ORF">CA13_37010</name>
</gene>
<dbReference type="AlphaFoldDB" id="A0A5C5Z4D3"/>
<evidence type="ECO:0000256" key="1">
    <source>
        <dbReference type="SAM" id="MobiDB-lite"/>
    </source>
</evidence>
<feature type="transmembrane region" description="Helical" evidence="2">
    <location>
        <begin position="12"/>
        <end position="32"/>
    </location>
</feature>
<protein>
    <submittedName>
        <fullName evidence="3">Uncharacterized protein</fullName>
    </submittedName>
</protein>
<feature type="region of interest" description="Disordered" evidence="1">
    <location>
        <begin position="280"/>
        <end position="299"/>
    </location>
</feature>
<keyword evidence="2" id="KW-1133">Transmembrane helix</keyword>
<evidence type="ECO:0000313" key="3">
    <source>
        <dbReference type="EMBL" id="TWT82239.1"/>
    </source>
</evidence>
<keyword evidence="2" id="KW-0812">Transmembrane</keyword>
<accession>A0A5C5Z4D3</accession>
<dbReference type="Proteomes" id="UP000315010">
    <property type="component" value="Unassembled WGS sequence"/>
</dbReference>
<dbReference type="OrthoDB" id="287077at2"/>
<name>A0A5C5Z4D3_9BACT</name>
<evidence type="ECO:0000313" key="4">
    <source>
        <dbReference type="Proteomes" id="UP000315010"/>
    </source>
</evidence>
<sequence length="331" mass="35946" precursor="true">MNHTPQLKCWRTLKRWIASGTLVCTSMIIMAMTTGCSTCCTSYNAVMSPVYQSGCLTDFRGRLEARKIWASSYAKCYRNHCNVKDVRDGFIDGFVDTCNGGDGCPPLFAPEGYCMLSLGCKDRCASAWFEGYPLGVVAAEKCGACRWAKSRCNPALLSCSETLPCNPGCEPCKGLDAHEITGSCGCNSPALIQADQYHVDEYHIESYEPVPMEPIHESPLHQPDEVVVPGPVTEPIPEPVPEPAAPAHVTDLDAASVESTAAESGLVTYAQPVAKPELIESAQVETPSPQDSDRDSAKLTEKQLIELAAPFDWLTIDESEQGINAVNYEIR</sequence>
<keyword evidence="2" id="KW-0472">Membrane</keyword>
<evidence type="ECO:0000256" key="2">
    <source>
        <dbReference type="SAM" id="Phobius"/>
    </source>
</evidence>